<dbReference type="InterPro" id="IPR027475">
    <property type="entry name" value="Asparaginase/glutaminase_AS2"/>
</dbReference>
<sequence>MKKVLIVHTGGTIAMTENQKTGAVSTTSIHPLKGEYDLIKQLAHTEESFLFDLPSPHITPNHMLQIGKHIQSKLQEKDFDGVVITHGTDTLEETAYFLDLFLQTSKPVVITGAMRSSNEIGSDGLYNLISAIRVATTDESAEKGILVVMNDEIHTAAYATKTATSNVATFKSPQYGPIGMLTRQTVYYYHKWISYEKHNIHSINKNVPLIKAYAGMDESFIQAIIDTSIDGMVIEGFGQGNLPPGIVAPIEHLIKKGIPVVLVSRSYKGVVQPTYNYPGGGKNLKELGVLFAKRLTGQKARIKLLMLLESNYPLESMEEQLES</sequence>
<feature type="domain" description="Asparaginase/glutaminase C-terminal" evidence="11">
    <location>
        <begin position="206"/>
        <end position="319"/>
    </location>
</feature>
<keyword evidence="4" id="KW-0378">Hydrolase</keyword>
<reference evidence="12" key="2">
    <citation type="submission" date="2020-09" db="EMBL/GenBank/DDBJ databases">
        <authorList>
            <person name="Sun Q."/>
            <person name="Zhou Y."/>
        </authorList>
    </citation>
    <scope>NUCLEOTIDE SEQUENCE</scope>
    <source>
        <strain evidence="12">CGMCC 1.6333</strain>
    </source>
</reference>
<evidence type="ECO:0000313" key="13">
    <source>
        <dbReference type="Proteomes" id="UP000618460"/>
    </source>
</evidence>
<evidence type="ECO:0000256" key="3">
    <source>
        <dbReference type="ARBA" id="ARBA00012920"/>
    </source>
</evidence>
<evidence type="ECO:0000256" key="5">
    <source>
        <dbReference type="ARBA" id="ARBA00049366"/>
    </source>
</evidence>
<feature type="active site" evidence="9">
    <location>
        <position position="88"/>
    </location>
</feature>
<accession>A0A917TGX0</accession>
<dbReference type="InterPro" id="IPR027473">
    <property type="entry name" value="L-asparaginase_C"/>
</dbReference>
<dbReference type="SFLD" id="SFLDS00057">
    <property type="entry name" value="Glutaminase/Asparaginase"/>
    <property type="match status" value="1"/>
</dbReference>
<evidence type="ECO:0000313" key="12">
    <source>
        <dbReference type="EMBL" id="GGM22742.1"/>
    </source>
</evidence>
<dbReference type="InterPro" id="IPR036152">
    <property type="entry name" value="Asp/glu_Ase-like_sf"/>
</dbReference>
<comment type="similarity">
    <text evidence="1">Belongs to the asparaginase 1 family.</text>
</comment>
<feature type="binding site" evidence="7">
    <location>
        <begin position="88"/>
        <end position="89"/>
    </location>
    <ligand>
        <name>substrate</name>
    </ligand>
</feature>
<dbReference type="InterPro" id="IPR020827">
    <property type="entry name" value="Asparaginase/glutaminase_AS1"/>
</dbReference>
<feature type="domain" description="L-asparaginase N-terminal" evidence="10">
    <location>
        <begin position="3"/>
        <end position="191"/>
    </location>
</feature>
<dbReference type="PANTHER" id="PTHR11707">
    <property type="entry name" value="L-ASPARAGINASE"/>
    <property type="match status" value="1"/>
</dbReference>
<evidence type="ECO:0000259" key="11">
    <source>
        <dbReference type="Pfam" id="PF17763"/>
    </source>
</evidence>
<feature type="active site" evidence="8">
    <location>
        <position position="12"/>
    </location>
</feature>
<dbReference type="InterPro" id="IPR040919">
    <property type="entry name" value="Asparaginase_C"/>
</dbReference>
<dbReference type="AlphaFoldDB" id="A0A917TGX0"/>
<feature type="binding site" evidence="7">
    <location>
        <position position="55"/>
    </location>
    <ligand>
        <name>substrate</name>
    </ligand>
</feature>
<dbReference type="PIRSF" id="PIRSF001220">
    <property type="entry name" value="L-ASNase_gatD"/>
    <property type="match status" value="1"/>
</dbReference>
<dbReference type="EMBL" id="BMLG01000001">
    <property type="protein sequence ID" value="GGM22742.1"/>
    <property type="molecule type" value="Genomic_DNA"/>
</dbReference>
<dbReference type="Proteomes" id="UP000618460">
    <property type="component" value="Unassembled WGS sequence"/>
</dbReference>
<evidence type="ECO:0000256" key="8">
    <source>
        <dbReference type="PROSITE-ProRule" id="PRU10099"/>
    </source>
</evidence>
<gene>
    <name evidence="12" type="primary">ansA</name>
    <name evidence="12" type="ORF">GCM10011351_05690</name>
</gene>
<dbReference type="Gene3D" id="3.40.50.1170">
    <property type="entry name" value="L-asparaginase, N-terminal domain"/>
    <property type="match status" value="1"/>
</dbReference>
<comment type="catalytic activity">
    <reaction evidence="5">
        <text>L-asparagine + H2O = L-aspartate + NH4(+)</text>
        <dbReference type="Rhea" id="RHEA:21016"/>
        <dbReference type="ChEBI" id="CHEBI:15377"/>
        <dbReference type="ChEBI" id="CHEBI:28938"/>
        <dbReference type="ChEBI" id="CHEBI:29991"/>
        <dbReference type="ChEBI" id="CHEBI:58048"/>
        <dbReference type="EC" id="3.5.1.1"/>
    </reaction>
</comment>
<dbReference type="InterPro" id="IPR004550">
    <property type="entry name" value="AsnASE_II"/>
</dbReference>
<dbReference type="PROSITE" id="PS00144">
    <property type="entry name" value="ASN_GLN_ASE_1"/>
    <property type="match status" value="1"/>
</dbReference>
<evidence type="ECO:0000256" key="6">
    <source>
        <dbReference type="PIRSR" id="PIRSR001220-1"/>
    </source>
</evidence>
<dbReference type="InterPro" id="IPR027474">
    <property type="entry name" value="L-asparaginase_N"/>
</dbReference>
<evidence type="ECO:0000259" key="10">
    <source>
        <dbReference type="Pfam" id="PF00710"/>
    </source>
</evidence>
<comment type="caution">
    <text evidence="12">The sequence shown here is derived from an EMBL/GenBank/DDBJ whole genome shotgun (WGS) entry which is preliminary data.</text>
</comment>
<dbReference type="PIRSF" id="PIRSF500176">
    <property type="entry name" value="L_ASNase"/>
    <property type="match status" value="1"/>
</dbReference>
<dbReference type="InterPro" id="IPR006034">
    <property type="entry name" value="Asparaginase/glutaminase-like"/>
</dbReference>
<dbReference type="PANTHER" id="PTHR11707:SF28">
    <property type="entry name" value="60 KDA LYSOPHOSPHOLIPASE"/>
    <property type="match status" value="1"/>
</dbReference>
<dbReference type="SMART" id="SM00870">
    <property type="entry name" value="Asparaginase"/>
    <property type="match status" value="1"/>
</dbReference>
<evidence type="ECO:0000256" key="7">
    <source>
        <dbReference type="PIRSR" id="PIRSR001220-2"/>
    </source>
</evidence>
<evidence type="ECO:0000256" key="4">
    <source>
        <dbReference type="ARBA" id="ARBA00022801"/>
    </source>
</evidence>
<feature type="active site" description="O-isoaspartyl threonine intermediate" evidence="6">
    <location>
        <position position="12"/>
    </location>
</feature>
<name>A0A917TGX0_9BACI</name>
<comment type="subunit">
    <text evidence="2">Homotetramer.</text>
</comment>
<dbReference type="Gene3D" id="3.40.50.40">
    <property type="match status" value="1"/>
</dbReference>
<evidence type="ECO:0000256" key="1">
    <source>
        <dbReference type="ARBA" id="ARBA00010518"/>
    </source>
</evidence>
<protein>
    <recommendedName>
        <fullName evidence="3">asparaginase</fullName>
        <ecNumber evidence="3">3.5.1.1</ecNumber>
    </recommendedName>
</protein>
<dbReference type="EC" id="3.5.1.1" evidence="3"/>
<dbReference type="GO" id="GO:0006528">
    <property type="term" value="P:asparagine metabolic process"/>
    <property type="evidence" value="ECO:0007669"/>
    <property type="project" value="InterPro"/>
</dbReference>
<dbReference type="FunFam" id="3.40.50.1170:FF:000001">
    <property type="entry name" value="L-asparaginase 2"/>
    <property type="match status" value="1"/>
</dbReference>
<dbReference type="SUPFAM" id="SSF53774">
    <property type="entry name" value="Glutaminase/Asparaginase"/>
    <property type="match status" value="1"/>
</dbReference>
<dbReference type="InterPro" id="IPR037152">
    <property type="entry name" value="L-asparaginase_N_sf"/>
</dbReference>
<dbReference type="PROSITE" id="PS51732">
    <property type="entry name" value="ASN_GLN_ASE_3"/>
    <property type="match status" value="1"/>
</dbReference>
<dbReference type="RefSeq" id="WP_117152099.1">
    <property type="nucleotide sequence ID" value="NZ_BMLG01000001.1"/>
</dbReference>
<dbReference type="OrthoDB" id="9788068at2"/>
<dbReference type="GO" id="GO:0004067">
    <property type="term" value="F:asparaginase activity"/>
    <property type="evidence" value="ECO:0007669"/>
    <property type="project" value="UniProtKB-UniRule"/>
</dbReference>
<dbReference type="PROSITE" id="PS00917">
    <property type="entry name" value="ASN_GLN_ASE_2"/>
    <property type="match status" value="1"/>
</dbReference>
<dbReference type="Pfam" id="PF17763">
    <property type="entry name" value="Asparaginase_C"/>
    <property type="match status" value="1"/>
</dbReference>
<dbReference type="Pfam" id="PF00710">
    <property type="entry name" value="Asparaginase"/>
    <property type="match status" value="1"/>
</dbReference>
<organism evidence="12 13">
    <name type="scientific">Paraliobacillus quinghaiensis</name>
    <dbReference type="NCBI Taxonomy" id="470815"/>
    <lineage>
        <taxon>Bacteria</taxon>
        <taxon>Bacillati</taxon>
        <taxon>Bacillota</taxon>
        <taxon>Bacilli</taxon>
        <taxon>Bacillales</taxon>
        <taxon>Bacillaceae</taxon>
        <taxon>Paraliobacillus</taxon>
    </lineage>
</organism>
<evidence type="ECO:0000256" key="9">
    <source>
        <dbReference type="PROSITE-ProRule" id="PRU10100"/>
    </source>
</evidence>
<evidence type="ECO:0000256" key="2">
    <source>
        <dbReference type="ARBA" id="ARBA00011881"/>
    </source>
</evidence>
<dbReference type="PRINTS" id="PR00139">
    <property type="entry name" value="ASNGLNASE"/>
</dbReference>
<dbReference type="CDD" id="cd08964">
    <property type="entry name" value="L-asparaginase_II"/>
    <property type="match status" value="1"/>
</dbReference>
<proteinExistence type="inferred from homology"/>
<reference evidence="12" key="1">
    <citation type="journal article" date="2014" name="Int. J. Syst. Evol. Microbiol.">
        <title>Complete genome sequence of Corynebacterium casei LMG S-19264T (=DSM 44701T), isolated from a smear-ripened cheese.</title>
        <authorList>
            <consortium name="US DOE Joint Genome Institute (JGI-PGF)"/>
            <person name="Walter F."/>
            <person name="Albersmeier A."/>
            <person name="Kalinowski J."/>
            <person name="Ruckert C."/>
        </authorList>
    </citation>
    <scope>NUCLEOTIDE SEQUENCE</scope>
    <source>
        <strain evidence="12">CGMCC 1.6333</strain>
    </source>
</reference>
<dbReference type="FunFam" id="3.40.50.40:FF:000003">
    <property type="entry name" value="L-asparaginase 2"/>
    <property type="match status" value="1"/>
</dbReference>
<keyword evidence="13" id="KW-1185">Reference proteome</keyword>